<dbReference type="InterPro" id="IPR000008">
    <property type="entry name" value="C2_dom"/>
</dbReference>
<evidence type="ECO:0000256" key="2">
    <source>
        <dbReference type="SAM" id="MobiDB-lite"/>
    </source>
</evidence>
<feature type="compositionally biased region" description="Low complexity" evidence="2">
    <location>
        <begin position="796"/>
        <end position="809"/>
    </location>
</feature>
<dbReference type="EMBL" id="RWJN01000005">
    <property type="protein sequence ID" value="TCD71534.1"/>
    <property type="molecule type" value="Genomic_DNA"/>
</dbReference>
<dbReference type="SMART" id="SM00239">
    <property type="entry name" value="C2"/>
    <property type="match status" value="1"/>
</dbReference>
<feature type="domain" description="C2" evidence="3">
    <location>
        <begin position="169"/>
        <end position="299"/>
    </location>
</feature>
<evidence type="ECO:0000313" key="6">
    <source>
        <dbReference type="Proteomes" id="UP000292702"/>
    </source>
</evidence>
<feature type="compositionally biased region" description="Low complexity" evidence="2">
    <location>
        <begin position="778"/>
        <end position="789"/>
    </location>
</feature>
<dbReference type="SUPFAM" id="SSF48350">
    <property type="entry name" value="GTPase activation domain, GAP"/>
    <property type="match status" value="1"/>
</dbReference>
<accession>A0A4R0S3W3</accession>
<dbReference type="PROSITE" id="PS50004">
    <property type="entry name" value="C2"/>
    <property type="match status" value="1"/>
</dbReference>
<evidence type="ECO:0000259" key="4">
    <source>
        <dbReference type="PROSITE" id="PS50018"/>
    </source>
</evidence>
<dbReference type="PANTHER" id="PTHR10194">
    <property type="entry name" value="RAS GTPASE-ACTIVATING PROTEINS"/>
    <property type="match status" value="1"/>
</dbReference>
<dbReference type="InterPro" id="IPR039360">
    <property type="entry name" value="Ras_GTPase"/>
</dbReference>
<dbReference type="Gene3D" id="2.60.40.150">
    <property type="entry name" value="C2 domain"/>
    <property type="match status" value="1"/>
</dbReference>
<feature type="compositionally biased region" description="Pro residues" evidence="2">
    <location>
        <begin position="725"/>
        <end position="736"/>
    </location>
</feature>
<keyword evidence="1" id="KW-0343">GTPase activation</keyword>
<comment type="caution">
    <text evidence="5">The sequence shown here is derived from an EMBL/GenBank/DDBJ whole genome shotgun (WGS) entry which is preliminary data.</text>
</comment>
<dbReference type="InterPro" id="IPR001936">
    <property type="entry name" value="RasGAP_dom"/>
</dbReference>
<feature type="compositionally biased region" description="Basic residues" evidence="2">
    <location>
        <begin position="879"/>
        <end position="889"/>
    </location>
</feature>
<dbReference type="Pfam" id="PF00616">
    <property type="entry name" value="RasGAP"/>
    <property type="match status" value="1"/>
</dbReference>
<dbReference type="InterPro" id="IPR035892">
    <property type="entry name" value="C2_domain_sf"/>
</dbReference>
<organism evidence="5 6">
    <name type="scientific">Steccherinum ochraceum</name>
    <dbReference type="NCBI Taxonomy" id="92696"/>
    <lineage>
        <taxon>Eukaryota</taxon>
        <taxon>Fungi</taxon>
        <taxon>Dikarya</taxon>
        <taxon>Basidiomycota</taxon>
        <taxon>Agaricomycotina</taxon>
        <taxon>Agaricomycetes</taxon>
        <taxon>Polyporales</taxon>
        <taxon>Steccherinaceae</taxon>
        <taxon>Steccherinum</taxon>
    </lineage>
</organism>
<dbReference type="GO" id="GO:0005096">
    <property type="term" value="F:GTPase activator activity"/>
    <property type="evidence" value="ECO:0007669"/>
    <property type="project" value="UniProtKB-KW"/>
</dbReference>
<proteinExistence type="predicted"/>
<feature type="region of interest" description="Disordered" evidence="2">
    <location>
        <begin position="700"/>
        <end position="889"/>
    </location>
</feature>
<dbReference type="STRING" id="92696.A0A4R0S3W3"/>
<dbReference type="CDD" id="cd00030">
    <property type="entry name" value="C2"/>
    <property type="match status" value="1"/>
</dbReference>
<dbReference type="Pfam" id="PF00168">
    <property type="entry name" value="C2"/>
    <property type="match status" value="1"/>
</dbReference>
<feature type="domain" description="Ras-GAP" evidence="4">
    <location>
        <begin position="357"/>
        <end position="561"/>
    </location>
</feature>
<dbReference type="OrthoDB" id="775356at2759"/>
<evidence type="ECO:0000256" key="1">
    <source>
        <dbReference type="ARBA" id="ARBA00022468"/>
    </source>
</evidence>
<dbReference type="PROSITE" id="PS50018">
    <property type="entry name" value="RAS_GTPASE_ACTIV_2"/>
    <property type="match status" value="1"/>
</dbReference>
<dbReference type="Gene3D" id="1.10.506.10">
    <property type="entry name" value="GTPase Activation - p120gap, domain 1"/>
    <property type="match status" value="1"/>
</dbReference>
<sequence length="889" mass="100069">MTELYVTVEVYVPKSASSSRKLARKKTEKRESVRPLTATLDGGSKKVKEKSSWLGLPSRSSGGNDPWRTATCKLVSENNSTQTTISIFLDESKLYHSVHINKLFQTDIRPVHHSLVDRKNCLGIYCEPAKNTFNSNITEPLYLHFATPTLMHTWLSLLRSFAEPETYGRKGAGHEGGLYRMWRQVKLTCISGRNLGASRSQAEDNTSGDPDSKSEGDAIDLDVYCEVFINNILCGRTTVRKCVGSPDWNEAFTFPDLAPFENMEVVVYRERKLVKPIVLGSFSVYLTHFRRGESVEGWFPVVNNTGAHVGVQLGELRLKLRVDEEIILPSNAYAAMHRAMQARNYLDWIADFESKLKLKDVIDHVMSIAQAHDVLIDNIMDLANREVDGTHSTHNTLFRGNTVFTKTMEVFMWWYGSDFLEASLGPVIRRLCTEKVMIEIDPGRSTGRHGKDIDRSVNTLVYWCNEFWNAIYEARNQCPSELRTVFAHVRHLVETRYVTTDEQKQESKDLPWQSVSSFLFLRFMVPAILHPHLFEIWPGLNDEPVRRSLTLIAKVMQSLANLNTSVQKEDFMHAVKDFLAKSSNTMMDYIMVVSTPQRDQSKPKSATTKEERALERDQLGLQNFLSQRTSTLFRLNRESITMPPHMLDVPRHYASLASLIVRHSRKSGYNFHSPDPADAYFDNLCIKSIEVEEQALARVSELAGKPPSRRDRRPSTRTEITSNPPLSPSTSPPSLPTSPGSSASASRDRTTSLQSQSRRSRRGIRPQTAPDESGTRQSSPEEFSGPSSPTMSNGVSRMLSRTSMSSRTSNQHPTSTEDGSMEGEPRSLPSARPSLVHHPRSTSTDSALFRKSSTLNASSSSSVSHVLIEANPPDDDKKKKGILRGILRR</sequence>
<feature type="compositionally biased region" description="Low complexity" evidence="2">
    <location>
        <begin position="737"/>
        <end position="757"/>
    </location>
</feature>
<dbReference type="InterPro" id="IPR008936">
    <property type="entry name" value="Rho_GTPase_activation_prot"/>
</dbReference>
<feature type="compositionally biased region" description="Low complexity" evidence="2">
    <location>
        <begin position="852"/>
        <end position="864"/>
    </location>
</feature>
<dbReference type="Proteomes" id="UP000292702">
    <property type="component" value="Unassembled WGS sequence"/>
</dbReference>
<protein>
    <submittedName>
        <fullName evidence="5">Uncharacterized protein</fullName>
    </submittedName>
</protein>
<feature type="region of interest" description="Disordered" evidence="2">
    <location>
        <begin position="15"/>
        <end position="65"/>
    </location>
</feature>
<gene>
    <name evidence="5" type="ORF">EIP91_008915</name>
</gene>
<dbReference type="SUPFAM" id="SSF49562">
    <property type="entry name" value="C2 domain (Calcium/lipid-binding domain, CaLB)"/>
    <property type="match status" value="1"/>
</dbReference>
<name>A0A4R0S3W3_9APHY</name>
<evidence type="ECO:0000259" key="3">
    <source>
        <dbReference type="PROSITE" id="PS50004"/>
    </source>
</evidence>
<reference evidence="5 6" key="1">
    <citation type="submission" date="2018-11" db="EMBL/GenBank/DDBJ databases">
        <title>Genome assembly of Steccherinum ochraceum LE-BIN_3174, the white-rot fungus of the Steccherinaceae family (The Residual Polyporoid clade, Polyporales, Basidiomycota).</title>
        <authorList>
            <person name="Fedorova T.V."/>
            <person name="Glazunova O.A."/>
            <person name="Landesman E.O."/>
            <person name="Moiseenko K.V."/>
            <person name="Psurtseva N.V."/>
            <person name="Savinova O.S."/>
            <person name="Shakhova N.V."/>
            <person name="Tyazhelova T.V."/>
            <person name="Vasina D.V."/>
        </authorList>
    </citation>
    <scope>NUCLEOTIDE SEQUENCE [LARGE SCALE GENOMIC DNA]</scope>
    <source>
        <strain evidence="5 6">LE-BIN_3174</strain>
    </source>
</reference>
<dbReference type="CDD" id="cd05137">
    <property type="entry name" value="RasGAP_CLA2_BUD2"/>
    <property type="match status" value="1"/>
</dbReference>
<dbReference type="AlphaFoldDB" id="A0A4R0S3W3"/>
<dbReference type="SMART" id="SM00323">
    <property type="entry name" value="RasGAP"/>
    <property type="match status" value="1"/>
</dbReference>
<dbReference type="PANTHER" id="PTHR10194:SF60">
    <property type="entry name" value="RAS GTPASE-ACTIVATING PROTEIN RASKOL"/>
    <property type="match status" value="1"/>
</dbReference>
<evidence type="ECO:0000313" key="5">
    <source>
        <dbReference type="EMBL" id="TCD71534.1"/>
    </source>
</evidence>
<keyword evidence="6" id="KW-1185">Reference proteome</keyword>